<dbReference type="Proteomes" id="UP000309128">
    <property type="component" value="Unassembled WGS sequence"/>
</dbReference>
<comment type="caution">
    <text evidence="1">The sequence shown here is derived from an EMBL/GenBank/DDBJ whole genome shotgun (WGS) entry which is preliminary data.</text>
</comment>
<dbReference type="AlphaFoldDB" id="A0A5S4FPM5"/>
<name>A0A5S4FPM5_9ACTN</name>
<dbReference type="RefSeq" id="WP_138666027.1">
    <property type="nucleotide sequence ID" value="NZ_VCKY01000027.1"/>
</dbReference>
<evidence type="ECO:0000313" key="2">
    <source>
        <dbReference type="Proteomes" id="UP000309128"/>
    </source>
</evidence>
<dbReference type="EMBL" id="VCKY01000027">
    <property type="protein sequence ID" value="TMR22652.1"/>
    <property type="molecule type" value="Genomic_DNA"/>
</dbReference>
<dbReference type="Pfam" id="PF20062">
    <property type="entry name" value="DUF6461"/>
    <property type="match status" value="1"/>
</dbReference>
<sequence>MSDYADIDDVFPDPVGLVWMKGIAADEALRGIGADPFGDVDADWSQLQAMLWDSYEDDETSGRVALFGVEGDGAVLIEPMSCVGADTALLRRLTASGGEALGLSWTVNLHVSVTFAARGEILATFDPMELFAATGDDPDAVADWLDSLPVSAAEWHGNGKAAAFALGEGLSGIRVGRAWLARRHRLVIPSDSTSTPALFLDRRMRELAAADPRIAALAAAPGPDKLPEIVRLAVDLALRTTGLDGHIVEEVLDLLATGERGARAAAARERLRSLHAALRQEAQVVYERSGATGFAVPGHDTEIGRLMLRQEAVETLRHALDPDLEKAAANALRRAAATHLNHENGDYLRHRTLTAIQYYIVRGENWL</sequence>
<dbReference type="InterPro" id="IPR045592">
    <property type="entry name" value="DUF6461"/>
</dbReference>
<reference evidence="1 2" key="1">
    <citation type="submission" date="2019-05" db="EMBL/GenBank/DDBJ databases">
        <title>Draft genome sequence of Nonomuraea turkmeniaca DSM 43926.</title>
        <authorList>
            <person name="Saricaoglu S."/>
            <person name="Isik K."/>
        </authorList>
    </citation>
    <scope>NUCLEOTIDE SEQUENCE [LARGE SCALE GENOMIC DNA]</scope>
    <source>
        <strain evidence="1 2">DSM 43926</strain>
    </source>
</reference>
<proteinExistence type="predicted"/>
<protein>
    <submittedName>
        <fullName evidence="1">Uncharacterized protein</fullName>
    </submittedName>
</protein>
<accession>A0A5S4FPM5</accession>
<dbReference type="OrthoDB" id="3505363at2"/>
<evidence type="ECO:0000313" key="1">
    <source>
        <dbReference type="EMBL" id="TMR22652.1"/>
    </source>
</evidence>
<gene>
    <name evidence="1" type="ORF">ETD86_11005</name>
</gene>
<organism evidence="1 2">
    <name type="scientific">Nonomuraea turkmeniaca</name>
    <dbReference type="NCBI Taxonomy" id="103838"/>
    <lineage>
        <taxon>Bacteria</taxon>
        <taxon>Bacillati</taxon>
        <taxon>Actinomycetota</taxon>
        <taxon>Actinomycetes</taxon>
        <taxon>Streptosporangiales</taxon>
        <taxon>Streptosporangiaceae</taxon>
        <taxon>Nonomuraea</taxon>
    </lineage>
</organism>
<keyword evidence="2" id="KW-1185">Reference proteome</keyword>